<proteinExistence type="predicted"/>
<dbReference type="RefSeq" id="WP_190431156.1">
    <property type="nucleotide sequence ID" value="NZ_JAMPKM010000001.1"/>
</dbReference>
<dbReference type="InterPro" id="IPR011250">
    <property type="entry name" value="OMP/PagP_B-barrel"/>
</dbReference>
<comment type="caution">
    <text evidence="2">The sequence shown here is derived from an EMBL/GenBank/DDBJ whole genome shotgun (WGS) entry which is preliminary data.</text>
</comment>
<name>A0ABV0J1G3_9CYAN</name>
<accession>A0ABV0J1G3</accession>
<feature type="chain" id="PRO_5046867988" evidence="1">
    <location>
        <begin position="31"/>
        <end position="176"/>
    </location>
</feature>
<gene>
    <name evidence="2" type="ORF">NC998_00690</name>
</gene>
<organism evidence="2 3">
    <name type="scientific">Trichocoleus desertorum GB2-A4</name>
    <dbReference type="NCBI Taxonomy" id="2933944"/>
    <lineage>
        <taxon>Bacteria</taxon>
        <taxon>Bacillati</taxon>
        <taxon>Cyanobacteriota</taxon>
        <taxon>Cyanophyceae</taxon>
        <taxon>Leptolyngbyales</taxon>
        <taxon>Trichocoleusaceae</taxon>
        <taxon>Trichocoleus</taxon>
    </lineage>
</organism>
<dbReference type="SUPFAM" id="SSF56925">
    <property type="entry name" value="OMPA-like"/>
    <property type="match status" value="1"/>
</dbReference>
<sequence length="176" mass="17919">MTLSLKSIAAFSALSVIAIAPLLSAGSASAQPRKGFSDSYVGAGVAAGVTNGGQNNDAATFGGTIDGRFGLRKAPVSLRGSVIYSDDTSAIIPMITYDKGITKNTQVYGGVGYSFVEANGQPTPVGNDDAVILTAGVESKVTKDVVVYGNTKWGINAYQNGPADSLSFQAGAGLRF</sequence>
<dbReference type="Proteomes" id="UP001464891">
    <property type="component" value="Unassembled WGS sequence"/>
</dbReference>
<feature type="signal peptide" evidence="1">
    <location>
        <begin position="1"/>
        <end position="30"/>
    </location>
</feature>
<evidence type="ECO:0000256" key="1">
    <source>
        <dbReference type="SAM" id="SignalP"/>
    </source>
</evidence>
<evidence type="ECO:0000313" key="2">
    <source>
        <dbReference type="EMBL" id="MEP0815608.1"/>
    </source>
</evidence>
<keyword evidence="3" id="KW-1185">Reference proteome</keyword>
<protein>
    <submittedName>
        <fullName evidence="2">Porin family protein</fullName>
    </submittedName>
</protein>
<keyword evidence="1" id="KW-0732">Signal</keyword>
<dbReference type="EMBL" id="JAMPKM010000001">
    <property type="protein sequence ID" value="MEP0815608.1"/>
    <property type="molecule type" value="Genomic_DNA"/>
</dbReference>
<reference evidence="2 3" key="1">
    <citation type="submission" date="2022-04" db="EMBL/GenBank/DDBJ databases">
        <title>Positive selection, recombination, and allopatry shape intraspecific diversity of widespread and dominant cyanobacteria.</title>
        <authorList>
            <person name="Wei J."/>
            <person name="Shu W."/>
            <person name="Hu C."/>
        </authorList>
    </citation>
    <scope>NUCLEOTIDE SEQUENCE [LARGE SCALE GENOMIC DNA]</scope>
    <source>
        <strain evidence="2 3">GB2-A4</strain>
    </source>
</reference>
<evidence type="ECO:0000313" key="3">
    <source>
        <dbReference type="Proteomes" id="UP001464891"/>
    </source>
</evidence>